<organism evidence="1 2">
    <name type="scientific">Rubroshorea leprosula</name>
    <dbReference type="NCBI Taxonomy" id="152421"/>
    <lineage>
        <taxon>Eukaryota</taxon>
        <taxon>Viridiplantae</taxon>
        <taxon>Streptophyta</taxon>
        <taxon>Embryophyta</taxon>
        <taxon>Tracheophyta</taxon>
        <taxon>Spermatophyta</taxon>
        <taxon>Magnoliopsida</taxon>
        <taxon>eudicotyledons</taxon>
        <taxon>Gunneridae</taxon>
        <taxon>Pentapetalae</taxon>
        <taxon>rosids</taxon>
        <taxon>malvids</taxon>
        <taxon>Malvales</taxon>
        <taxon>Dipterocarpaceae</taxon>
        <taxon>Rubroshorea</taxon>
    </lineage>
</organism>
<evidence type="ECO:0000313" key="2">
    <source>
        <dbReference type="Proteomes" id="UP001054252"/>
    </source>
</evidence>
<comment type="caution">
    <text evidence="1">The sequence shown here is derived from an EMBL/GenBank/DDBJ whole genome shotgun (WGS) entry which is preliminary data.</text>
</comment>
<reference evidence="1 2" key="1">
    <citation type="journal article" date="2021" name="Commun. Biol.">
        <title>The genome of Shorea leprosula (Dipterocarpaceae) highlights the ecological relevance of drought in aseasonal tropical rainforests.</title>
        <authorList>
            <person name="Ng K.K.S."/>
            <person name="Kobayashi M.J."/>
            <person name="Fawcett J.A."/>
            <person name="Hatakeyama M."/>
            <person name="Paape T."/>
            <person name="Ng C.H."/>
            <person name="Ang C.C."/>
            <person name="Tnah L.H."/>
            <person name="Lee C.T."/>
            <person name="Nishiyama T."/>
            <person name="Sese J."/>
            <person name="O'Brien M.J."/>
            <person name="Copetti D."/>
            <person name="Mohd Noor M.I."/>
            <person name="Ong R.C."/>
            <person name="Putra M."/>
            <person name="Sireger I.Z."/>
            <person name="Indrioko S."/>
            <person name="Kosugi Y."/>
            <person name="Izuno A."/>
            <person name="Isagi Y."/>
            <person name="Lee S.L."/>
            <person name="Shimizu K.K."/>
        </authorList>
    </citation>
    <scope>NUCLEOTIDE SEQUENCE [LARGE SCALE GENOMIC DNA]</scope>
    <source>
        <strain evidence="1">214</strain>
    </source>
</reference>
<gene>
    <name evidence="1" type="ORF">SLEP1_g864</name>
</gene>
<dbReference type="EMBL" id="BPVZ01000001">
    <property type="protein sequence ID" value="GKU86327.1"/>
    <property type="molecule type" value="Genomic_DNA"/>
</dbReference>
<protein>
    <submittedName>
        <fullName evidence="1">Uncharacterized protein</fullName>
    </submittedName>
</protein>
<accession>A0AAV5HKP0</accession>
<sequence>MVSEKQHDCSSRHGCLKQHYQLFNRNPKGWGFGGRVL</sequence>
<name>A0AAV5HKP0_9ROSI</name>
<dbReference type="AlphaFoldDB" id="A0AAV5HKP0"/>
<dbReference type="Proteomes" id="UP001054252">
    <property type="component" value="Unassembled WGS sequence"/>
</dbReference>
<proteinExistence type="predicted"/>
<evidence type="ECO:0000313" key="1">
    <source>
        <dbReference type="EMBL" id="GKU86327.1"/>
    </source>
</evidence>
<keyword evidence="2" id="KW-1185">Reference proteome</keyword>